<reference evidence="2" key="1">
    <citation type="submission" date="2022-11" db="UniProtKB">
        <authorList>
            <consortium name="WormBaseParasite"/>
        </authorList>
    </citation>
    <scope>IDENTIFICATION</scope>
</reference>
<evidence type="ECO:0000313" key="1">
    <source>
        <dbReference type="Proteomes" id="UP000887574"/>
    </source>
</evidence>
<dbReference type="AlphaFoldDB" id="A0A915EX32"/>
<proteinExistence type="predicted"/>
<sequence length="98" mass="11005">MKALEHLNSIDRSKDKNVVKNVPSITNLNAPIKDLLFGGDTLGLTNRWIRHLQLIALKVVEAAGSKDKEFNTDNEGISFDYGSIMLYTGYRPKVMLLK</sequence>
<keyword evidence="1" id="KW-1185">Reference proteome</keyword>
<dbReference type="WBParaSite" id="jg9944">
    <property type="protein sequence ID" value="jg9944"/>
    <property type="gene ID" value="jg9944"/>
</dbReference>
<organism evidence="1 2">
    <name type="scientific">Ditylenchus dipsaci</name>
    <dbReference type="NCBI Taxonomy" id="166011"/>
    <lineage>
        <taxon>Eukaryota</taxon>
        <taxon>Metazoa</taxon>
        <taxon>Ecdysozoa</taxon>
        <taxon>Nematoda</taxon>
        <taxon>Chromadorea</taxon>
        <taxon>Rhabditida</taxon>
        <taxon>Tylenchina</taxon>
        <taxon>Tylenchomorpha</taxon>
        <taxon>Sphaerularioidea</taxon>
        <taxon>Anguinidae</taxon>
        <taxon>Anguininae</taxon>
        <taxon>Ditylenchus</taxon>
    </lineage>
</organism>
<evidence type="ECO:0000313" key="2">
    <source>
        <dbReference type="WBParaSite" id="jg9944"/>
    </source>
</evidence>
<name>A0A915EX32_9BILA</name>
<protein>
    <submittedName>
        <fullName evidence="2">Uncharacterized protein</fullName>
    </submittedName>
</protein>
<accession>A0A915EX32</accession>
<dbReference type="Proteomes" id="UP000887574">
    <property type="component" value="Unplaced"/>
</dbReference>